<evidence type="ECO:0000313" key="6">
    <source>
        <dbReference type="Proteomes" id="UP000007435"/>
    </source>
</evidence>
<evidence type="ECO:0000259" key="4">
    <source>
        <dbReference type="PROSITE" id="PS01124"/>
    </source>
</evidence>
<name>E4RZU3_LEAB4</name>
<dbReference type="eggNOG" id="COG2207">
    <property type="taxonomic scope" value="Bacteria"/>
</dbReference>
<dbReference type="KEGG" id="lby:Lbys_3587"/>
<dbReference type="GO" id="GO:0043565">
    <property type="term" value="F:sequence-specific DNA binding"/>
    <property type="evidence" value="ECO:0007669"/>
    <property type="project" value="InterPro"/>
</dbReference>
<dbReference type="SUPFAM" id="SSF46689">
    <property type="entry name" value="Homeodomain-like"/>
    <property type="match status" value="1"/>
</dbReference>
<dbReference type="AlphaFoldDB" id="E4RZU3"/>
<keyword evidence="3" id="KW-0804">Transcription</keyword>
<accession>E4RZU3</accession>
<evidence type="ECO:0000256" key="3">
    <source>
        <dbReference type="ARBA" id="ARBA00023163"/>
    </source>
</evidence>
<protein>
    <submittedName>
        <fullName evidence="5">Transcriptional regulator, AraC family</fullName>
    </submittedName>
</protein>
<evidence type="ECO:0000313" key="5">
    <source>
        <dbReference type="EMBL" id="ADQ19235.1"/>
    </source>
</evidence>
<dbReference type="PANTHER" id="PTHR43280">
    <property type="entry name" value="ARAC-FAMILY TRANSCRIPTIONAL REGULATOR"/>
    <property type="match status" value="1"/>
</dbReference>
<dbReference type="OrthoDB" id="9793451at2"/>
<dbReference type="PANTHER" id="PTHR43280:SF32">
    <property type="entry name" value="TRANSCRIPTIONAL REGULATORY PROTEIN"/>
    <property type="match status" value="1"/>
</dbReference>
<sequence length="276" mass="32816">MPEFHNQLKTLGLREILPYAPFEAMEYHSYIKILLAPKGYHLQIDLQRFELDTATLFFINPHQHFKITNMSTEAAYLIYYNRDFYCIQIHDEEVACDGLLFNNVQNMPQISLQDDSIFQLFASIQEEFRLKDSSQEEMIRTYLKQILIKSVRIWKKQHLNAEILEDKQELEFFRRFTVLVENHYKEKHQVSAYAELMHVAPKTLAHKFKRLKLPSPSEVITERRILEAKRLLAHTPLSAKEIGYYLGYDDPAYFSRIFTQMTGFTTSAFRKKFQEK</sequence>
<gene>
    <name evidence="5" type="ordered locus">Lbys_3587</name>
</gene>
<dbReference type="Pfam" id="PF12833">
    <property type="entry name" value="HTH_18"/>
    <property type="match status" value="1"/>
</dbReference>
<keyword evidence="2" id="KW-0238">DNA-binding</keyword>
<organism evidence="5 6">
    <name type="scientific">Leadbetterella byssophila (strain DSM 17132 / JCM 16389 / KACC 11308 / NBRC 106382 / 4M15)</name>
    <dbReference type="NCBI Taxonomy" id="649349"/>
    <lineage>
        <taxon>Bacteria</taxon>
        <taxon>Pseudomonadati</taxon>
        <taxon>Bacteroidota</taxon>
        <taxon>Cytophagia</taxon>
        <taxon>Cytophagales</taxon>
        <taxon>Leadbetterellaceae</taxon>
        <taxon>Leadbetterella</taxon>
    </lineage>
</organism>
<keyword evidence="1" id="KW-0805">Transcription regulation</keyword>
<dbReference type="InterPro" id="IPR018060">
    <property type="entry name" value="HTH_AraC"/>
</dbReference>
<dbReference type="PROSITE" id="PS01124">
    <property type="entry name" value="HTH_ARAC_FAMILY_2"/>
    <property type="match status" value="1"/>
</dbReference>
<dbReference type="HOGENOM" id="CLU_000445_88_2_10"/>
<keyword evidence="6" id="KW-1185">Reference proteome</keyword>
<reference key="1">
    <citation type="submission" date="2010-11" db="EMBL/GenBank/DDBJ databases">
        <title>The complete genome of Leadbetterella byssophila DSM 17132.</title>
        <authorList>
            <consortium name="US DOE Joint Genome Institute (JGI-PGF)"/>
            <person name="Lucas S."/>
            <person name="Copeland A."/>
            <person name="Lapidus A."/>
            <person name="Glavina del Rio T."/>
            <person name="Dalin E."/>
            <person name="Tice H."/>
            <person name="Bruce D."/>
            <person name="Goodwin L."/>
            <person name="Pitluck S."/>
            <person name="Kyrpides N."/>
            <person name="Mavromatis K."/>
            <person name="Ivanova N."/>
            <person name="Teshima H."/>
            <person name="Brettin T."/>
            <person name="Detter J.C."/>
            <person name="Han C."/>
            <person name="Tapia R."/>
            <person name="Land M."/>
            <person name="Hauser L."/>
            <person name="Markowitz V."/>
            <person name="Cheng J.-F."/>
            <person name="Hugenholtz P."/>
            <person name="Woyke T."/>
            <person name="Wu D."/>
            <person name="Tindall B."/>
            <person name="Pomrenke H.G."/>
            <person name="Brambilla E."/>
            <person name="Klenk H.-P."/>
            <person name="Eisen J.A."/>
        </authorList>
    </citation>
    <scope>NUCLEOTIDE SEQUENCE [LARGE SCALE GENOMIC DNA]</scope>
    <source>
        <strain>DSM 17132</strain>
    </source>
</reference>
<dbReference type="Gene3D" id="1.10.10.60">
    <property type="entry name" value="Homeodomain-like"/>
    <property type="match status" value="1"/>
</dbReference>
<reference evidence="5 6" key="2">
    <citation type="journal article" date="2011" name="Stand. Genomic Sci.">
        <title>Complete genome sequence of Leadbetterella byssophila type strain (4M15).</title>
        <authorList>
            <person name="Abt B."/>
            <person name="Teshima H."/>
            <person name="Lucas S."/>
            <person name="Lapidus A."/>
            <person name="Del Rio T.G."/>
            <person name="Nolan M."/>
            <person name="Tice H."/>
            <person name="Cheng J.F."/>
            <person name="Pitluck S."/>
            <person name="Liolios K."/>
            <person name="Pagani I."/>
            <person name="Ivanova N."/>
            <person name="Mavromatis K."/>
            <person name="Pati A."/>
            <person name="Tapia R."/>
            <person name="Han C."/>
            <person name="Goodwin L."/>
            <person name="Chen A."/>
            <person name="Palaniappan K."/>
            <person name="Land M."/>
            <person name="Hauser L."/>
            <person name="Chang Y.J."/>
            <person name="Jeffries C.D."/>
            <person name="Rohde M."/>
            <person name="Goker M."/>
            <person name="Tindall B.J."/>
            <person name="Detter J.C."/>
            <person name="Woyke T."/>
            <person name="Bristow J."/>
            <person name="Eisen J.A."/>
            <person name="Markowitz V."/>
            <person name="Hugenholtz P."/>
            <person name="Klenk H.P."/>
            <person name="Kyrpides N.C."/>
        </authorList>
    </citation>
    <scope>NUCLEOTIDE SEQUENCE [LARGE SCALE GENOMIC DNA]</scope>
    <source>
        <strain evidence="6">DSM 17132 / JCM 16389 / KACC 11308 / NBRC 106382 / 4M15</strain>
    </source>
</reference>
<dbReference type="GO" id="GO:0003700">
    <property type="term" value="F:DNA-binding transcription factor activity"/>
    <property type="evidence" value="ECO:0007669"/>
    <property type="project" value="InterPro"/>
</dbReference>
<evidence type="ECO:0000256" key="1">
    <source>
        <dbReference type="ARBA" id="ARBA00023015"/>
    </source>
</evidence>
<dbReference type="Proteomes" id="UP000007435">
    <property type="component" value="Chromosome"/>
</dbReference>
<dbReference type="EMBL" id="CP002305">
    <property type="protein sequence ID" value="ADQ19235.1"/>
    <property type="molecule type" value="Genomic_DNA"/>
</dbReference>
<proteinExistence type="predicted"/>
<evidence type="ECO:0000256" key="2">
    <source>
        <dbReference type="ARBA" id="ARBA00023125"/>
    </source>
</evidence>
<dbReference type="STRING" id="649349.Lbys_3587"/>
<dbReference type="SMART" id="SM00342">
    <property type="entry name" value="HTH_ARAC"/>
    <property type="match status" value="1"/>
</dbReference>
<dbReference type="InterPro" id="IPR009057">
    <property type="entry name" value="Homeodomain-like_sf"/>
</dbReference>
<dbReference type="RefSeq" id="WP_013410256.1">
    <property type="nucleotide sequence ID" value="NC_014655.1"/>
</dbReference>
<feature type="domain" description="HTH araC/xylS-type" evidence="4">
    <location>
        <begin position="174"/>
        <end position="272"/>
    </location>
</feature>